<dbReference type="GO" id="GO:0000455">
    <property type="term" value="P:enzyme-directed rRNA pseudouridine synthesis"/>
    <property type="evidence" value="ECO:0007669"/>
    <property type="project" value="UniProtKB-ARBA"/>
</dbReference>
<dbReference type="FunFam" id="3.30.70.1560:FF:000002">
    <property type="entry name" value="Pseudouridine synthase"/>
    <property type="match status" value="1"/>
</dbReference>
<evidence type="ECO:0000256" key="2">
    <source>
        <dbReference type="ARBA" id="ARBA00023235"/>
    </source>
</evidence>
<comment type="similarity">
    <text evidence="1 4">Belongs to the pseudouridine synthase RsuA family.</text>
</comment>
<dbReference type="PROSITE" id="PS01149">
    <property type="entry name" value="PSI_RSU"/>
    <property type="match status" value="1"/>
</dbReference>
<dbReference type="Gene3D" id="3.30.70.1560">
    <property type="entry name" value="Alpha-L RNA-binding motif"/>
    <property type="match status" value="1"/>
</dbReference>
<dbReference type="SUPFAM" id="SSF55174">
    <property type="entry name" value="Alpha-L RNA-binding motif"/>
    <property type="match status" value="1"/>
</dbReference>
<dbReference type="Pfam" id="PF01479">
    <property type="entry name" value="S4"/>
    <property type="match status" value="1"/>
</dbReference>
<dbReference type="InterPro" id="IPR020094">
    <property type="entry name" value="TruA/RsuA/RluB/E/F_N"/>
</dbReference>
<dbReference type="CDD" id="cd00165">
    <property type="entry name" value="S4"/>
    <property type="match status" value="1"/>
</dbReference>
<dbReference type="SUPFAM" id="SSF55120">
    <property type="entry name" value="Pseudouridine synthase"/>
    <property type="match status" value="1"/>
</dbReference>
<dbReference type="AlphaFoldDB" id="A0A1M5VYY3"/>
<evidence type="ECO:0000313" key="7">
    <source>
        <dbReference type="Proteomes" id="UP000184447"/>
    </source>
</evidence>
<dbReference type="SMART" id="SM00363">
    <property type="entry name" value="S4"/>
    <property type="match status" value="1"/>
</dbReference>
<name>A0A1M5VYY3_9CLOT</name>
<dbReference type="InterPro" id="IPR042092">
    <property type="entry name" value="PsdUridine_s_RsuA/RluB/E/F_cat"/>
</dbReference>
<dbReference type="PROSITE" id="PS50889">
    <property type="entry name" value="S4"/>
    <property type="match status" value="1"/>
</dbReference>
<keyword evidence="3" id="KW-0694">RNA-binding</keyword>
<dbReference type="Gene3D" id="3.30.70.580">
    <property type="entry name" value="Pseudouridine synthase I, catalytic domain, N-terminal subdomain"/>
    <property type="match status" value="1"/>
</dbReference>
<evidence type="ECO:0000256" key="3">
    <source>
        <dbReference type="PROSITE-ProRule" id="PRU00182"/>
    </source>
</evidence>
<dbReference type="STRING" id="1121316.SAMN02745207_02571"/>
<evidence type="ECO:0000256" key="1">
    <source>
        <dbReference type="ARBA" id="ARBA00008348"/>
    </source>
</evidence>
<dbReference type="Pfam" id="PF00849">
    <property type="entry name" value="PseudoU_synth_2"/>
    <property type="match status" value="1"/>
</dbReference>
<dbReference type="Gene3D" id="3.10.290.10">
    <property type="entry name" value="RNA-binding S4 domain"/>
    <property type="match status" value="1"/>
</dbReference>
<dbReference type="PANTHER" id="PTHR47683">
    <property type="entry name" value="PSEUDOURIDINE SYNTHASE FAMILY PROTEIN-RELATED"/>
    <property type="match status" value="1"/>
</dbReference>
<dbReference type="InterPro" id="IPR000748">
    <property type="entry name" value="PsdUridine_synth_RsuA/RluB/E/F"/>
</dbReference>
<evidence type="ECO:0000259" key="5">
    <source>
        <dbReference type="SMART" id="SM00363"/>
    </source>
</evidence>
<dbReference type="InterPro" id="IPR018496">
    <property type="entry name" value="PsdUridine_synth_RsuA/RluB_CS"/>
</dbReference>
<gene>
    <name evidence="6" type="ORF">SAMN02745207_02571</name>
</gene>
<dbReference type="InterPro" id="IPR002942">
    <property type="entry name" value="S4_RNA-bd"/>
</dbReference>
<sequence length="232" mass="26766">MDEKVIRINKFLSNAGFCSRKETNRLIEENRIKVNKEYCNIGQWIKETDEILVDDKVVPVKKKVYIVLNKPVGVTCTAAREVKNNIIDFINYPDYIFPVGRLDKDSEGLILMTNDGELASTISDAANEHEKEYLVTVDKPFEDEFMINMSAGVEIFGVKTRPCKVIRVDKDTFRIILSQGLNRQIRKMTKAFGYNVISLKRIRILNIKIDGLETGSWRNLTENEMLQLRKQT</sequence>
<dbReference type="NCBIfam" id="TIGR00093">
    <property type="entry name" value="pseudouridine synthase"/>
    <property type="match status" value="1"/>
</dbReference>
<dbReference type="Proteomes" id="UP000184447">
    <property type="component" value="Unassembled WGS sequence"/>
</dbReference>
<dbReference type="InterPro" id="IPR006145">
    <property type="entry name" value="PsdUridine_synth_RsuA/RluA"/>
</dbReference>
<protein>
    <recommendedName>
        <fullName evidence="4">Pseudouridine synthase</fullName>
        <ecNumber evidence="4">5.4.99.-</ecNumber>
    </recommendedName>
</protein>
<organism evidence="6 7">
    <name type="scientific">Clostridium grantii DSM 8605</name>
    <dbReference type="NCBI Taxonomy" id="1121316"/>
    <lineage>
        <taxon>Bacteria</taxon>
        <taxon>Bacillati</taxon>
        <taxon>Bacillota</taxon>
        <taxon>Clostridia</taxon>
        <taxon>Eubacteriales</taxon>
        <taxon>Clostridiaceae</taxon>
        <taxon>Clostridium</taxon>
    </lineage>
</organism>
<dbReference type="GO" id="GO:0120159">
    <property type="term" value="F:rRNA pseudouridine synthase activity"/>
    <property type="evidence" value="ECO:0007669"/>
    <property type="project" value="UniProtKB-ARBA"/>
</dbReference>
<keyword evidence="7" id="KW-1185">Reference proteome</keyword>
<dbReference type="PANTHER" id="PTHR47683:SF2">
    <property type="entry name" value="RNA-BINDING S4 DOMAIN-CONTAINING PROTEIN"/>
    <property type="match status" value="1"/>
</dbReference>
<dbReference type="GO" id="GO:0003723">
    <property type="term" value="F:RNA binding"/>
    <property type="evidence" value="ECO:0007669"/>
    <property type="project" value="UniProtKB-KW"/>
</dbReference>
<evidence type="ECO:0000256" key="4">
    <source>
        <dbReference type="RuleBase" id="RU003887"/>
    </source>
</evidence>
<reference evidence="6 7" key="1">
    <citation type="submission" date="2016-11" db="EMBL/GenBank/DDBJ databases">
        <authorList>
            <person name="Jaros S."/>
            <person name="Januszkiewicz K."/>
            <person name="Wedrychowicz H."/>
        </authorList>
    </citation>
    <scope>NUCLEOTIDE SEQUENCE [LARGE SCALE GENOMIC DNA]</scope>
    <source>
        <strain evidence="6 7">DSM 8605</strain>
    </source>
</reference>
<feature type="domain" description="RNA-binding S4" evidence="5">
    <location>
        <begin position="6"/>
        <end position="66"/>
    </location>
</feature>
<dbReference type="InterPro" id="IPR020103">
    <property type="entry name" value="PsdUridine_synth_cat_dom_sf"/>
</dbReference>
<keyword evidence="2 4" id="KW-0413">Isomerase</keyword>
<dbReference type="EC" id="5.4.99.-" evidence="4"/>
<evidence type="ECO:0000313" key="6">
    <source>
        <dbReference type="EMBL" id="SHH80529.1"/>
    </source>
</evidence>
<proteinExistence type="inferred from homology"/>
<accession>A0A1M5VYY3</accession>
<dbReference type="EMBL" id="FQXM01000014">
    <property type="protein sequence ID" value="SHH80529.1"/>
    <property type="molecule type" value="Genomic_DNA"/>
</dbReference>
<dbReference type="InterPro" id="IPR036986">
    <property type="entry name" value="S4_RNA-bd_sf"/>
</dbReference>
<dbReference type="InterPro" id="IPR050343">
    <property type="entry name" value="RsuA_PseudoU_synthase"/>
</dbReference>